<comment type="caution">
    <text evidence="11">The sequence shown here is derived from an EMBL/GenBank/DDBJ whole genome shotgun (WGS) entry which is preliminary data.</text>
</comment>
<dbReference type="Gene3D" id="1.25.60.10">
    <property type="entry name" value="MgtE N-terminal domain-like"/>
    <property type="match status" value="1"/>
</dbReference>
<dbReference type="CDD" id="cd04606">
    <property type="entry name" value="CBS_pair_Mg_transporter"/>
    <property type="match status" value="1"/>
</dbReference>
<evidence type="ECO:0000256" key="5">
    <source>
        <dbReference type="ARBA" id="ARBA00022842"/>
    </source>
</evidence>
<evidence type="ECO:0000256" key="8">
    <source>
        <dbReference type="PROSITE-ProRule" id="PRU00703"/>
    </source>
</evidence>
<keyword evidence="8" id="KW-0129">CBS domain</keyword>
<evidence type="ECO:0000256" key="6">
    <source>
        <dbReference type="ARBA" id="ARBA00022989"/>
    </source>
</evidence>
<gene>
    <name evidence="11" type="primary">mgtE</name>
    <name evidence="11" type="ORF">H9L42_00990</name>
</gene>
<dbReference type="SUPFAM" id="SSF54631">
    <property type="entry name" value="CBS-domain pair"/>
    <property type="match status" value="1"/>
</dbReference>
<dbReference type="InterPro" id="IPR046342">
    <property type="entry name" value="CBS_dom_sf"/>
</dbReference>
<dbReference type="InterPro" id="IPR006668">
    <property type="entry name" value="Mg_transptr_MgtE_intracell_dom"/>
</dbReference>
<dbReference type="SUPFAM" id="SSF161093">
    <property type="entry name" value="MgtE membrane domain-like"/>
    <property type="match status" value="1"/>
</dbReference>
<dbReference type="PANTHER" id="PTHR43773">
    <property type="entry name" value="MAGNESIUM TRANSPORTER MGTE"/>
    <property type="match status" value="1"/>
</dbReference>
<evidence type="ECO:0000256" key="3">
    <source>
        <dbReference type="ARBA" id="ARBA00022448"/>
    </source>
</evidence>
<dbReference type="InterPro" id="IPR000644">
    <property type="entry name" value="CBS_dom"/>
</dbReference>
<dbReference type="GO" id="GO:0015095">
    <property type="term" value="F:magnesium ion transmembrane transporter activity"/>
    <property type="evidence" value="ECO:0007669"/>
    <property type="project" value="UniProtKB-UniRule"/>
</dbReference>
<dbReference type="InterPro" id="IPR006669">
    <property type="entry name" value="MgtE_transporter"/>
</dbReference>
<evidence type="ECO:0000313" key="11">
    <source>
        <dbReference type="EMBL" id="MBC6678408.1"/>
    </source>
</evidence>
<protein>
    <recommendedName>
        <fullName evidence="9">Magnesium transporter MgtE</fullName>
    </recommendedName>
</protein>
<evidence type="ECO:0000256" key="2">
    <source>
        <dbReference type="ARBA" id="ARBA00009749"/>
    </source>
</evidence>
<keyword evidence="9" id="KW-1003">Cell membrane</keyword>
<feature type="transmembrane region" description="Helical" evidence="9">
    <location>
        <begin position="383"/>
        <end position="404"/>
    </location>
</feature>
<evidence type="ECO:0000256" key="1">
    <source>
        <dbReference type="ARBA" id="ARBA00004141"/>
    </source>
</evidence>
<dbReference type="PROSITE" id="PS51371">
    <property type="entry name" value="CBS"/>
    <property type="match status" value="2"/>
</dbReference>
<evidence type="ECO:0000259" key="10">
    <source>
        <dbReference type="PROSITE" id="PS51371"/>
    </source>
</evidence>
<sequence>MQEILVMVEEKEYVKARDLLLKNNEVDIAEILEEILEELDVDAAIIMFRMLPKDVSVEVFSYLPSEDQVDIISGITEREISYIIEELDFDDKIDVLEELPANVVDKILEKTTKEERRLINTFLNYPENSAGSLMTPDYISLRDNMTVGEALAHIKKEGMDSETVYTCYVKEEGRKLEGIVSLRSLVIHDDNMKVSELMSTDYVYVNVYDDQEEVSEAFKKYGFLAIPVVDSEHRLVGIITVDDILDVIEEETTEDIERMAGVMDGSDTEYLDMGVFRHAKNRLPWLILLSVSLMITGSIIEQFEATLQQVVALTFYLPLLMGTGGNTGTQAATLIIRGLSLGDIELKDTLKVFWKEFRVSIILGIVLSAFNFAKIMLIDRESVQIAITVCASMMAVVIFAKLIGGMLPMLAKRLGIDPALMATPMISSLTDMVSSFVYLLMATAVLGISL</sequence>
<keyword evidence="4 9" id="KW-0812">Transmembrane</keyword>
<reference evidence="11" key="1">
    <citation type="submission" date="2020-08" db="EMBL/GenBank/DDBJ databases">
        <title>Genome public.</title>
        <authorList>
            <person name="Liu C."/>
            <person name="Sun Q."/>
        </authorList>
    </citation>
    <scope>NUCLEOTIDE SEQUENCE</scope>
    <source>
        <strain evidence="11">BX12</strain>
    </source>
</reference>
<dbReference type="Gene3D" id="1.10.357.20">
    <property type="entry name" value="SLC41 divalent cation transporters, integral membrane domain"/>
    <property type="match status" value="1"/>
</dbReference>
<dbReference type="AlphaFoldDB" id="A0A923NG77"/>
<feature type="transmembrane region" description="Helical" evidence="9">
    <location>
        <begin position="425"/>
        <end position="448"/>
    </location>
</feature>
<comment type="function">
    <text evidence="9">Acts as a magnesium transporter.</text>
</comment>
<dbReference type="Proteomes" id="UP000602647">
    <property type="component" value="Unassembled WGS sequence"/>
</dbReference>
<keyword evidence="3 9" id="KW-0813">Transport</keyword>
<feature type="domain" description="CBS" evidence="10">
    <location>
        <begin position="134"/>
        <end position="196"/>
    </location>
</feature>
<proteinExistence type="inferred from homology"/>
<comment type="subcellular location">
    <subcellularLocation>
        <location evidence="9">Cell membrane</location>
        <topology evidence="9">Multi-pass membrane protein</topology>
    </subcellularLocation>
    <subcellularLocation>
        <location evidence="1">Membrane</location>
        <topology evidence="1">Multi-pass membrane protein</topology>
    </subcellularLocation>
</comment>
<accession>A0A923NG77</accession>
<dbReference type="InterPro" id="IPR036739">
    <property type="entry name" value="SLC41_membr_dom_sf"/>
</dbReference>
<evidence type="ECO:0000256" key="4">
    <source>
        <dbReference type="ARBA" id="ARBA00022692"/>
    </source>
</evidence>
<comment type="similarity">
    <text evidence="2 9">Belongs to the SLC41A transporter family.</text>
</comment>
<dbReference type="GO" id="GO:0046872">
    <property type="term" value="F:metal ion binding"/>
    <property type="evidence" value="ECO:0007669"/>
    <property type="project" value="UniProtKB-KW"/>
</dbReference>
<dbReference type="SMART" id="SM00924">
    <property type="entry name" value="MgtE_N"/>
    <property type="match status" value="1"/>
</dbReference>
<dbReference type="GO" id="GO:0005886">
    <property type="term" value="C:plasma membrane"/>
    <property type="evidence" value="ECO:0007669"/>
    <property type="project" value="UniProtKB-SubCell"/>
</dbReference>
<dbReference type="NCBIfam" id="TIGR00400">
    <property type="entry name" value="mgtE"/>
    <property type="match status" value="1"/>
</dbReference>
<keyword evidence="9" id="KW-0479">Metal-binding</keyword>
<dbReference type="Pfam" id="PF00571">
    <property type="entry name" value="CBS"/>
    <property type="match status" value="2"/>
</dbReference>
<dbReference type="Gene3D" id="3.10.580.10">
    <property type="entry name" value="CBS-domain"/>
    <property type="match status" value="1"/>
</dbReference>
<keyword evidence="5 9" id="KW-0460">Magnesium</keyword>
<keyword evidence="6 9" id="KW-1133">Transmembrane helix</keyword>
<evidence type="ECO:0000256" key="7">
    <source>
        <dbReference type="ARBA" id="ARBA00023136"/>
    </source>
</evidence>
<dbReference type="EMBL" id="JACRYT010000001">
    <property type="protein sequence ID" value="MBC6678408.1"/>
    <property type="molecule type" value="Genomic_DNA"/>
</dbReference>
<comment type="subunit">
    <text evidence="9">Homodimer.</text>
</comment>
<dbReference type="Pfam" id="PF01769">
    <property type="entry name" value="MgtE"/>
    <property type="match status" value="1"/>
</dbReference>
<dbReference type="InterPro" id="IPR006667">
    <property type="entry name" value="SLC41_membr_dom"/>
</dbReference>
<evidence type="ECO:0000313" key="12">
    <source>
        <dbReference type="Proteomes" id="UP000602647"/>
    </source>
</evidence>
<organism evidence="11 12">
    <name type="scientific">Zhenpiania hominis</name>
    <dbReference type="NCBI Taxonomy" id="2763644"/>
    <lineage>
        <taxon>Bacteria</taxon>
        <taxon>Bacillati</taxon>
        <taxon>Bacillota</taxon>
        <taxon>Clostridia</taxon>
        <taxon>Peptostreptococcales</taxon>
        <taxon>Anaerovoracaceae</taxon>
        <taxon>Zhenpiania</taxon>
    </lineage>
</organism>
<name>A0A923NG77_9FIRM</name>
<dbReference type="InterPro" id="IPR038076">
    <property type="entry name" value="MgtE_N_sf"/>
</dbReference>
<keyword evidence="12" id="KW-1185">Reference proteome</keyword>
<feature type="transmembrane region" description="Helical" evidence="9">
    <location>
        <begin position="357"/>
        <end position="377"/>
    </location>
</feature>
<dbReference type="SUPFAM" id="SSF158791">
    <property type="entry name" value="MgtE N-terminal domain-like"/>
    <property type="match status" value="1"/>
</dbReference>
<evidence type="ECO:0000256" key="9">
    <source>
        <dbReference type="RuleBase" id="RU362011"/>
    </source>
</evidence>
<feature type="domain" description="CBS" evidence="10">
    <location>
        <begin position="198"/>
        <end position="254"/>
    </location>
</feature>
<dbReference type="Pfam" id="PF03448">
    <property type="entry name" value="MgtE_N"/>
    <property type="match status" value="1"/>
</dbReference>
<comment type="caution">
    <text evidence="9">Lacks conserved residue(s) required for the propagation of feature annotation.</text>
</comment>
<keyword evidence="7 9" id="KW-0472">Membrane</keyword>
<dbReference type="PANTHER" id="PTHR43773:SF1">
    <property type="entry name" value="MAGNESIUM TRANSPORTER MGTE"/>
    <property type="match status" value="1"/>
</dbReference>
<dbReference type="SMART" id="SM00116">
    <property type="entry name" value="CBS"/>
    <property type="match status" value="2"/>
</dbReference>